<gene>
    <name evidence="2" type="primary">ORF28696</name>
</gene>
<feature type="transmembrane region" description="Helical" evidence="1">
    <location>
        <begin position="18"/>
        <end position="37"/>
    </location>
</feature>
<feature type="non-terminal residue" evidence="2">
    <location>
        <position position="1"/>
    </location>
</feature>
<evidence type="ECO:0000256" key="1">
    <source>
        <dbReference type="SAM" id="Phobius"/>
    </source>
</evidence>
<accession>A0A0B6YN10</accession>
<reference evidence="2" key="1">
    <citation type="submission" date="2014-12" db="EMBL/GenBank/DDBJ databases">
        <title>Insight into the proteome of Arion vulgaris.</title>
        <authorList>
            <person name="Aradska J."/>
            <person name="Bulat T."/>
            <person name="Smidak R."/>
            <person name="Sarate P."/>
            <person name="Gangsoo J."/>
            <person name="Sialana F."/>
            <person name="Bilban M."/>
            <person name="Lubec G."/>
        </authorList>
    </citation>
    <scope>NUCLEOTIDE SEQUENCE</scope>
    <source>
        <tissue evidence="2">Skin</tissue>
    </source>
</reference>
<dbReference type="EMBL" id="HACG01009995">
    <property type="protein sequence ID" value="CEK56860.1"/>
    <property type="molecule type" value="Transcribed_RNA"/>
</dbReference>
<evidence type="ECO:0000313" key="2">
    <source>
        <dbReference type="EMBL" id="CEK56860.1"/>
    </source>
</evidence>
<keyword evidence="1" id="KW-0472">Membrane</keyword>
<dbReference type="AlphaFoldDB" id="A0A0B6YN10"/>
<protein>
    <submittedName>
        <fullName evidence="2">Uncharacterized protein</fullName>
    </submittedName>
</protein>
<keyword evidence="1" id="KW-0812">Transmembrane</keyword>
<proteinExistence type="predicted"/>
<name>A0A0B6YN10_9EUPU</name>
<organism evidence="2">
    <name type="scientific">Arion vulgaris</name>
    <dbReference type="NCBI Taxonomy" id="1028688"/>
    <lineage>
        <taxon>Eukaryota</taxon>
        <taxon>Metazoa</taxon>
        <taxon>Spiralia</taxon>
        <taxon>Lophotrochozoa</taxon>
        <taxon>Mollusca</taxon>
        <taxon>Gastropoda</taxon>
        <taxon>Heterobranchia</taxon>
        <taxon>Euthyneura</taxon>
        <taxon>Panpulmonata</taxon>
        <taxon>Eupulmonata</taxon>
        <taxon>Stylommatophora</taxon>
        <taxon>Helicina</taxon>
        <taxon>Arionoidea</taxon>
        <taxon>Arionidae</taxon>
        <taxon>Arion</taxon>
    </lineage>
</organism>
<sequence>RSSRAGYLLSSGSGVVDITVVTVVERFSSPSFFLLLCKRHRRVIIRRITMTPDKATITRNHHCVWKGLDGAAIKELGV</sequence>
<keyword evidence="1" id="KW-1133">Transmembrane helix</keyword>
<feature type="non-terminal residue" evidence="2">
    <location>
        <position position="78"/>
    </location>
</feature>